<reference evidence="3" key="2">
    <citation type="submission" date="2021-12" db="EMBL/GenBank/DDBJ databases">
        <title>Resequencing data analysis of finger millet.</title>
        <authorList>
            <person name="Hatakeyama M."/>
            <person name="Aluri S."/>
            <person name="Balachadran M.T."/>
            <person name="Sivarajan S.R."/>
            <person name="Poveda L."/>
            <person name="Shimizu-Inatsugi R."/>
            <person name="Schlapbach R."/>
            <person name="Sreeman S.M."/>
            <person name="Shimizu K.K."/>
        </authorList>
    </citation>
    <scope>NUCLEOTIDE SEQUENCE</scope>
</reference>
<accession>A0AAV5C681</accession>
<sequence length="201" mass="21698">MAAELSNLKWPPLLVFVVLLTGTFGIAVAGGNITIYWGLNDNDEATSLVDVLLTLSGGGNFFAHYLWDNFLGGSSSPCSLGDTVLDGINFESSTLLSNGRDRNLYLTAAPMMPYPGALKVANLLGGIQAGLSCNLDDRALYMYLQTTQWRSQEPWQEEKSTTMLVKSNRNRGGKSKGNGCMKQSVLFQVKTEESIASVTGT</sequence>
<reference evidence="3" key="1">
    <citation type="journal article" date="2018" name="DNA Res.">
        <title>Multiple hybrid de novo genome assembly of finger millet, an orphan allotetraploid crop.</title>
        <authorList>
            <person name="Hatakeyama M."/>
            <person name="Aluri S."/>
            <person name="Balachadran M.T."/>
            <person name="Sivarajan S.R."/>
            <person name="Patrignani A."/>
            <person name="Gruter S."/>
            <person name="Poveda L."/>
            <person name="Shimizu-Inatsugi R."/>
            <person name="Baeten J."/>
            <person name="Francoijs K.J."/>
            <person name="Nataraja K.N."/>
            <person name="Reddy Y.A.N."/>
            <person name="Phadnis S."/>
            <person name="Ravikumar R.L."/>
            <person name="Schlapbach R."/>
            <person name="Sreeman S.M."/>
            <person name="Shimizu K.K."/>
        </authorList>
    </citation>
    <scope>NUCLEOTIDE SEQUENCE</scope>
</reference>
<keyword evidence="2" id="KW-1133">Transmembrane helix</keyword>
<name>A0AAV5C681_ELECO</name>
<comment type="caution">
    <text evidence="3">The sequence shown here is derived from an EMBL/GenBank/DDBJ whole genome shotgun (WGS) entry which is preliminary data.</text>
</comment>
<evidence type="ECO:0000256" key="1">
    <source>
        <dbReference type="SAM" id="MobiDB-lite"/>
    </source>
</evidence>
<dbReference type="Proteomes" id="UP001054889">
    <property type="component" value="Unassembled WGS sequence"/>
</dbReference>
<gene>
    <name evidence="3" type="primary">ga10248</name>
    <name evidence="3" type="ORF">PR202_ga10248</name>
</gene>
<evidence type="ECO:0000256" key="2">
    <source>
        <dbReference type="SAM" id="Phobius"/>
    </source>
</evidence>
<evidence type="ECO:0000313" key="4">
    <source>
        <dbReference type="Proteomes" id="UP001054889"/>
    </source>
</evidence>
<feature type="transmembrane region" description="Helical" evidence="2">
    <location>
        <begin position="12"/>
        <end position="39"/>
    </location>
</feature>
<keyword evidence="2" id="KW-0472">Membrane</keyword>
<keyword evidence="2" id="KW-0812">Transmembrane</keyword>
<evidence type="ECO:0000313" key="3">
    <source>
        <dbReference type="EMBL" id="GJM93666.1"/>
    </source>
</evidence>
<dbReference type="AlphaFoldDB" id="A0AAV5C681"/>
<feature type="region of interest" description="Disordered" evidence="1">
    <location>
        <begin position="155"/>
        <end position="178"/>
    </location>
</feature>
<keyword evidence="4" id="KW-1185">Reference proteome</keyword>
<organism evidence="3 4">
    <name type="scientific">Eleusine coracana subsp. coracana</name>
    <dbReference type="NCBI Taxonomy" id="191504"/>
    <lineage>
        <taxon>Eukaryota</taxon>
        <taxon>Viridiplantae</taxon>
        <taxon>Streptophyta</taxon>
        <taxon>Embryophyta</taxon>
        <taxon>Tracheophyta</taxon>
        <taxon>Spermatophyta</taxon>
        <taxon>Magnoliopsida</taxon>
        <taxon>Liliopsida</taxon>
        <taxon>Poales</taxon>
        <taxon>Poaceae</taxon>
        <taxon>PACMAD clade</taxon>
        <taxon>Chloridoideae</taxon>
        <taxon>Cynodonteae</taxon>
        <taxon>Eleusininae</taxon>
        <taxon>Eleusine</taxon>
    </lineage>
</organism>
<dbReference type="InterPro" id="IPR017853">
    <property type="entry name" value="GH"/>
</dbReference>
<protein>
    <submittedName>
        <fullName evidence="3">Uncharacterized protein</fullName>
    </submittedName>
</protein>
<feature type="transmembrane region" description="Helical" evidence="2">
    <location>
        <begin position="45"/>
        <end position="67"/>
    </location>
</feature>
<proteinExistence type="predicted"/>
<dbReference type="EMBL" id="BQKI01000004">
    <property type="protein sequence ID" value="GJM93666.1"/>
    <property type="molecule type" value="Genomic_DNA"/>
</dbReference>
<dbReference type="SUPFAM" id="SSF51445">
    <property type="entry name" value="(Trans)glycosidases"/>
    <property type="match status" value="1"/>
</dbReference>